<gene>
    <name evidence="1" type="ORF">IscW_ISCW019693</name>
</gene>
<dbReference type="VEuPathDB" id="VectorBase:ISCI019693"/>
<reference evidence="1 3" key="1">
    <citation type="submission" date="2008-03" db="EMBL/GenBank/DDBJ databases">
        <title>Annotation of Ixodes scapularis.</title>
        <authorList>
            <consortium name="Ixodes scapularis Genome Project Consortium"/>
            <person name="Caler E."/>
            <person name="Hannick L.I."/>
            <person name="Bidwell S."/>
            <person name="Joardar V."/>
            <person name="Thiagarajan M."/>
            <person name="Amedeo P."/>
            <person name="Galinsky K.J."/>
            <person name="Schobel S."/>
            <person name="Inman J."/>
            <person name="Hostetler J."/>
            <person name="Miller J."/>
            <person name="Hammond M."/>
            <person name="Megy K."/>
            <person name="Lawson D."/>
            <person name="Kodira C."/>
            <person name="Sutton G."/>
            <person name="Meyer J."/>
            <person name="Hill C.A."/>
            <person name="Birren B."/>
            <person name="Nene V."/>
            <person name="Collins F."/>
            <person name="Alarcon-Chaidez F."/>
            <person name="Wikel S."/>
            <person name="Strausberg R."/>
        </authorList>
    </citation>
    <scope>NUCLEOTIDE SEQUENCE [LARGE SCALE GENOMIC DNA]</scope>
    <source>
        <strain evidence="3">Wikel</strain>
        <strain evidence="1">Wikel colony</strain>
    </source>
</reference>
<dbReference type="HOGENOM" id="CLU_3089557_0_0_1"/>
<organism>
    <name type="scientific">Ixodes scapularis</name>
    <name type="common">Black-legged tick</name>
    <name type="synonym">Deer tick</name>
    <dbReference type="NCBI Taxonomy" id="6945"/>
    <lineage>
        <taxon>Eukaryota</taxon>
        <taxon>Metazoa</taxon>
        <taxon>Ecdysozoa</taxon>
        <taxon>Arthropoda</taxon>
        <taxon>Chelicerata</taxon>
        <taxon>Arachnida</taxon>
        <taxon>Acari</taxon>
        <taxon>Parasitiformes</taxon>
        <taxon>Ixodida</taxon>
        <taxon>Ixodoidea</taxon>
        <taxon>Ixodidae</taxon>
        <taxon>Ixodinae</taxon>
        <taxon>Ixodes</taxon>
    </lineage>
</organism>
<dbReference type="AlphaFoldDB" id="B7PW03"/>
<evidence type="ECO:0000313" key="3">
    <source>
        <dbReference type="Proteomes" id="UP000001555"/>
    </source>
</evidence>
<accession>B7PW03</accession>
<dbReference type="EMBL" id="ABJB010037581">
    <property type="status" value="NOT_ANNOTATED_CDS"/>
    <property type="molecule type" value="Genomic_DNA"/>
</dbReference>
<sequence>MGSVLGESLAGAPCAIERGAVAAETQMTGIGARAHVNQASPGCLCSGPSSGT</sequence>
<keyword evidence="3" id="KW-1185">Reference proteome</keyword>
<dbReference type="Proteomes" id="UP000001555">
    <property type="component" value="Unassembled WGS sequence"/>
</dbReference>
<evidence type="ECO:0000313" key="1">
    <source>
        <dbReference type="EMBL" id="EEC10775.1"/>
    </source>
</evidence>
<dbReference type="VEuPathDB" id="VectorBase:ISCW019693"/>
<protein>
    <submittedName>
        <fullName evidence="1 2">Uncharacterized protein</fullName>
    </submittedName>
</protein>
<dbReference type="EMBL" id="DS803698">
    <property type="protein sequence ID" value="EEC10775.1"/>
    <property type="molecule type" value="Genomic_DNA"/>
</dbReference>
<proteinExistence type="predicted"/>
<reference evidence="2" key="2">
    <citation type="submission" date="2020-05" db="UniProtKB">
        <authorList>
            <consortium name="EnsemblMetazoa"/>
        </authorList>
    </citation>
    <scope>IDENTIFICATION</scope>
    <source>
        <strain evidence="2">wikel</strain>
    </source>
</reference>
<dbReference type="InParanoid" id="B7PW03"/>
<dbReference type="EnsemblMetazoa" id="ISCW019693-RA">
    <property type="protein sequence ID" value="ISCW019693-PA"/>
    <property type="gene ID" value="ISCW019693"/>
</dbReference>
<name>B7PW03_IXOSC</name>
<evidence type="ECO:0000313" key="2">
    <source>
        <dbReference type="EnsemblMetazoa" id="ISCW019693-PA"/>
    </source>
</evidence>
<dbReference type="PaxDb" id="6945-B7PW03"/>